<accession>A0A392RM93</accession>
<sequence>IEIVLDALPEDYDSVVAAVASKSLPVSLDELESHLLAHESRLDKNKKRNQLDTATVNLAQNSYTFSIFTKLYL</sequence>
<evidence type="ECO:0008006" key="3">
    <source>
        <dbReference type="Google" id="ProtNLM"/>
    </source>
</evidence>
<name>A0A392RM93_9FABA</name>
<evidence type="ECO:0000313" key="2">
    <source>
        <dbReference type="Proteomes" id="UP000265520"/>
    </source>
</evidence>
<evidence type="ECO:0000313" key="1">
    <source>
        <dbReference type="EMBL" id="MCI37751.1"/>
    </source>
</evidence>
<proteinExistence type="predicted"/>
<dbReference type="AlphaFoldDB" id="A0A392RM93"/>
<dbReference type="Proteomes" id="UP000265520">
    <property type="component" value="Unassembled WGS sequence"/>
</dbReference>
<protein>
    <recommendedName>
        <fullName evidence="3">Retrovirus-related Pol polyprotein from transposon TNT 1-94</fullName>
    </recommendedName>
</protein>
<comment type="caution">
    <text evidence="1">The sequence shown here is derived from an EMBL/GenBank/DDBJ whole genome shotgun (WGS) entry which is preliminary data.</text>
</comment>
<organism evidence="1 2">
    <name type="scientific">Trifolium medium</name>
    <dbReference type="NCBI Taxonomy" id="97028"/>
    <lineage>
        <taxon>Eukaryota</taxon>
        <taxon>Viridiplantae</taxon>
        <taxon>Streptophyta</taxon>
        <taxon>Embryophyta</taxon>
        <taxon>Tracheophyta</taxon>
        <taxon>Spermatophyta</taxon>
        <taxon>Magnoliopsida</taxon>
        <taxon>eudicotyledons</taxon>
        <taxon>Gunneridae</taxon>
        <taxon>Pentapetalae</taxon>
        <taxon>rosids</taxon>
        <taxon>fabids</taxon>
        <taxon>Fabales</taxon>
        <taxon>Fabaceae</taxon>
        <taxon>Papilionoideae</taxon>
        <taxon>50 kb inversion clade</taxon>
        <taxon>NPAAA clade</taxon>
        <taxon>Hologalegina</taxon>
        <taxon>IRL clade</taxon>
        <taxon>Trifolieae</taxon>
        <taxon>Trifolium</taxon>
    </lineage>
</organism>
<keyword evidence="2" id="KW-1185">Reference proteome</keyword>
<feature type="non-terminal residue" evidence="1">
    <location>
        <position position="1"/>
    </location>
</feature>
<reference evidence="1 2" key="1">
    <citation type="journal article" date="2018" name="Front. Plant Sci.">
        <title>Red Clover (Trifolium pratense) and Zigzag Clover (T. medium) - A Picture of Genomic Similarities and Differences.</title>
        <authorList>
            <person name="Dluhosova J."/>
            <person name="Istvanek J."/>
            <person name="Nedelnik J."/>
            <person name="Repkova J."/>
        </authorList>
    </citation>
    <scope>NUCLEOTIDE SEQUENCE [LARGE SCALE GENOMIC DNA]</scope>
    <source>
        <strain evidence="2">cv. 10/8</strain>
        <tissue evidence="1">Leaf</tissue>
    </source>
</reference>
<dbReference type="EMBL" id="LXQA010247972">
    <property type="protein sequence ID" value="MCI37751.1"/>
    <property type="molecule type" value="Genomic_DNA"/>
</dbReference>